<evidence type="ECO:0000313" key="1">
    <source>
        <dbReference type="EMBL" id="ARU46778.1"/>
    </source>
</evidence>
<reference evidence="1 2" key="2">
    <citation type="journal article" date="2020" name="Antonie Van Leeuwenhoek">
        <title>Phylogenomic characterisation of a novel corynebacterial species pathogenic to animals.</title>
        <authorList>
            <person name="Moller J."/>
            <person name="Musella L."/>
            <person name="Melnikov V."/>
            <person name="Geissdorfer W."/>
            <person name="Burkovski A."/>
            <person name="Sangal V."/>
        </authorList>
    </citation>
    <scope>NUCLEOTIDE SEQUENCE [LARGE SCALE GENOMIC DNA]</scope>
    <source>
        <strain evidence="1 2">PO100/5</strain>
    </source>
</reference>
<dbReference type="AlphaFoldDB" id="A0A7Y4LDG6"/>
<reference evidence="1 2" key="1">
    <citation type="journal article" date="2014" name="BMC Vet. Res.">
        <title>First report of Corynebacterium pseudotuberculosis from caseous lymphadenitis lesions in Black Alentejano pig (Sus scrofa domesticus).</title>
        <authorList>
            <person name="Oliveira M."/>
            <person name="Barroco C."/>
            <person name="Mottola C."/>
            <person name="Santos R."/>
            <person name="Lemsaddek A."/>
            <person name="Tavares L."/>
            <person name="Semedo-Lemsaddek T."/>
        </authorList>
    </citation>
    <scope>NUCLEOTIDE SEQUENCE [LARGE SCALE GENOMIC DNA]</scope>
    <source>
        <strain evidence="1 2">PO100/5</strain>
    </source>
</reference>
<evidence type="ECO:0000313" key="2">
    <source>
        <dbReference type="Proteomes" id="UP000195652"/>
    </source>
</evidence>
<name>A0A7Y4LDG6_9CORY</name>
<proteinExistence type="predicted"/>
<dbReference type="KEGG" id="csil:CBE74_10345"/>
<reference evidence="1 2" key="4">
    <citation type="journal article" date="2020" name="PLoS ONE">
        <title>Taxonomic classification of strain PO100/5 shows a broader geographic distribution and genetic markers of the recently described Corynebacterium silvaticum.</title>
        <authorList>
            <person name="Viana M.V.C."/>
            <person name="Profeta R."/>
            <person name="da Silva A.L."/>
            <person name="Hurtado R."/>
            <person name="Cerqueira J.C."/>
            <person name="Ribeiro B.F.S."/>
            <person name="Almeida M.O."/>
            <person name="Morais-Rodrigues F."/>
            <person name="Soares S.C."/>
            <person name="Oliveira M."/>
            <person name="Tavares L."/>
            <person name="Figueiredo H."/>
            <person name="Wattam A.R."/>
            <person name="Barh D."/>
            <person name="Ghosh P."/>
            <person name="Silva A."/>
            <person name="Azevedo V."/>
        </authorList>
    </citation>
    <scope>NUCLEOTIDE SEQUENCE [LARGE SCALE GENOMIC DNA]</scope>
    <source>
        <strain evidence="1 2">PO100/5</strain>
    </source>
</reference>
<dbReference type="GeneID" id="75008619"/>
<dbReference type="RefSeq" id="WP_013912377.1">
    <property type="nucleotide sequence ID" value="NZ_CP021417.2"/>
</dbReference>
<gene>
    <name evidence="1" type="ORF">CBE74_10345</name>
</gene>
<dbReference type="Proteomes" id="UP000195652">
    <property type="component" value="Chromosome"/>
</dbReference>
<dbReference type="EMBL" id="CP021417">
    <property type="protein sequence ID" value="ARU46778.1"/>
    <property type="molecule type" value="Genomic_DNA"/>
</dbReference>
<organism evidence="1 2">
    <name type="scientific">Corynebacterium silvaticum</name>
    <dbReference type="NCBI Taxonomy" id="2320431"/>
    <lineage>
        <taxon>Bacteria</taxon>
        <taxon>Bacillati</taxon>
        <taxon>Actinomycetota</taxon>
        <taxon>Actinomycetes</taxon>
        <taxon>Mycobacteriales</taxon>
        <taxon>Corynebacteriaceae</taxon>
        <taxon>Corynebacterium</taxon>
    </lineage>
</organism>
<keyword evidence="2" id="KW-1185">Reference proteome</keyword>
<accession>A0A7Y4LDG6</accession>
<reference evidence="1 2" key="3">
    <citation type="journal article" date="2020" name="Int. J. Syst. Evol. Microbiol.">
        <title>Corynebacterium silvaticum sp. nov., a unique group of NTTB corynebacteria in wild boar and roe deer.</title>
        <authorList>
            <person name="Dangel A."/>
            <person name="Berger A."/>
            <person name="Rau J."/>
            <person name="Eisenberg T."/>
            <person name="Kampfer P."/>
            <person name="Margos G."/>
            <person name="Contzen M."/>
            <person name="Busse H.J."/>
            <person name="Konrad R."/>
            <person name="Peters M."/>
            <person name="Sting R."/>
            <person name="Sing A."/>
        </authorList>
    </citation>
    <scope>NUCLEOTIDE SEQUENCE [LARGE SCALE GENOMIC DNA]</scope>
    <source>
        <strain evidence="1 2">PO100/5</strain>
    </source>
</reference>
<sequence>MSSELISLSSDIFKTFKGFDFENVAKAVKAVVETALEWARLNPIDKVFK</sequence>
<protein>
    <submittedName>
        <fullName evidence="1">Cell wall channel</fullName>
    </submittedName>
</protein>